<dbReference type="PANTHER" id="PTHR43852">
    <property type="entry name" value="NUCLEOTIDYLTRANSFERASE"/>
    <property type="match status" value="1"/>
</dbReference>
<sequence>MGNDLFGLDRSTRHKILQVLNQHYGIDEAIVYGSRAKGNYRPGSDIDISLKGDGLTLQELNKITKELDELDLPYQIDVSIYHQIDNIELVEHIDRVGVRFE</sequence>
<dbReference type="InterPro" id="IPR041633">
    <property type="entry name" value="Polbeta"/>
</dbReference>
<feature type="domain" description="Polymerase beta nucleotidyltransferase" evidence="1">
    <location>
        <begin position="15"/>
        <end position="97"/>
    </location>
</feature>
<reference evidence="2" key="1">
    <citation type="submission" date="2018-06" db="EMBL/GenBank/DDBJ databases">
        <authorList>
            <person name="Zhirakovskaya E."/>
        </authorList>
    </citation>
    <scope>NUCLEOTIDE SEQUENCE</scope>
</reference>
<dbReference type="InterPro" id="IPR052930">
    <property type="entry name" value="TA_antitoxin_MntA"/>
</dbReference>
<accession>A0A3B0ZAY6</accession>
<dbReference type="AlphaFoldDB" id="A0A3B0ZAY6"/>
<evidence type="ECO:0000313" key="2">
    <source>
        <dbReference type="EMBL" id="VAW77856.1"/>
    </source>
</evidence>
<dbReference type="Pfam" id="PF18765">
    <property type="entry name" value="Polbeta"/>
    <property type="match status" value="1"/>
</dbReference>
<dbReference type="GO" id="GO:0016740">
    <property type="term" value="F:transferase activity"/>
    <property type="evidence" value="ECO:0007669"/>
    <property type="project" value="UniProtKB-KW"/>
</dbReference>
<protein>
    <submittedName>
        <fullName evidence="2">Nucleotidyltransferase domain protein, Caur_2868 group</fullName>
    </submittedName>
</protein>
<dbReference type="SUPFAM" id="SSF81301">
    <property type="entry name" value="Nucleotidyltransferase"/>
    <property type="match status" value="1"/>
</dbReference>
<name>A0A3B0ZAY6_9ZZZZ</name>
<dbReference type="EMBL" id="UOFK01000131">
    <property type="protein sequence ID" value="VAW77856.1"/>
    <property type="molecule type" value="Genomic_DNA"/>
</dbReference>
<organism evidence="2">
    <name type="scientific">hydrothermal vent metagenome</name>
    <dbReference type="NCBI Taxonomy" id="652676"/>
    <lineage>
        <taxon>unclassified sequences</taxon>
        <taxon>metagenomes</taxon>
        <taxon>ecological metagenomes</taxon>
    </lineage>
</organism>
<dbReference type="PANTHER" id="PTHR43852:SF3">
    <property type="entry name" value="NUCLEOTIDYLTRANSFERASE"/>
    <property type="match status" value="1"/>
</dbReference>
<dbReference type="InterPro" id="IPR043519">
    <property type="entry name" value="NT_sf"/>
</dbReference>
<proteinExistence type="predicted"/>
<keyword evidence="2" id="KW-0808">Transferase</keyword>
<gene>
    <name evidence="2" type="ORF">MNBD_GAMMA13-899</name>
</gene>
<evidence type="ECO:0000259" key="1">
    <source>
        <dbReference type="Pfam" id="PF18765"/>
    </source>
</evidence>
<dbReference type="Gene3D" id="3.30.460.10">
    <property type="entry name" value="Beta Polymerase, domain 2"/>
    <property type="match status" value="1"/>
</dbReference>
<dbReference type="CDD" id="cd05403">
    <property type="entry name" value="NT_KNTase_like"/>
    <property type="match status" value="1"/>
</dbReference>